<protein>
    <submittedName>
        <fullName evidence="1">Uncharacterized protein</fullName>
    </submittedName>
</protein>
<evidence type="ECO:0000313" key="2">
    <source>
        <dbReference type="Proteomes" id="UP001156882"/>
    </source>
</evidence>
<dbReference type="RefSeq" id="WP_284311624.1">
    <property type="nucleotide sequence ID" value="NZ_BSPC01000015.1"/>
</dbReference>
<dbReference type="EMBL" id="BSPC01000015">
    <property type="protein sequence ID" value="GLS18751.1"/>
    <property type="molecule type" value="Genomic_DNA"/>
</dbReference>
<name>A0ABQ6CEQ3_9HYPH</name>
<dbReference type="Proteomes" id="UP001156882">
    <property type="component" value="Unassembled WGS sequence"/>
</dbReference>
<gene>
    <name evidence="1" type="ORF">GCM10007874_17680</name>
</gene>
<comment type="caution">
    <text evidence="1">The sequence shown here is derived from an EMBL/GenBank/DDBJ whole genome shotgun (WGS) entry which is preliminary data.</text>
</comment>
<accession>A0ABQ6CEQ3</accession>
<keyword evidence="2" id="KW-1185">Reference proteome</keyword>
<reference evidence="2" key="1">
    <citation type="journal article" date="2019" name="Int. J. Syst. Evol. Microbiol.">
        <title>The Global Catalogue of Microorganisms (GCM) 10K type strain sequencing project: providing services to taxonomists for standard genome sequencing and annotation.</title>
        <authorList>
            <consortium name="The Broad Institute Genomics Platform"/>
            <consortium name="The Broad Institute Genome Sequencing Center for Infectious Disease"/>
            <person name="Wu L."/>
            <person name="Ma J."/>
        </authorList>
    </citation>
    <scope>NUCLEOTIDE SEQUENCE [LARGE SCALE GENOMIC DNA]</scope>
    <source>
        <strain evidence="2">NBRC 101365</strain>
    </source>
</reference>
<organism evidence="1 2">
    <name type="scientific">Labrys miyagiensis</name>
    <dbReference type="NCBI Taxonomy" id="346912"/>
    <lineage>
        <taxon>Bacteria</taxon>
        <taxon>Pseudomonadati</taxon>
        <taxon>Pseudomonadota</taxon>
        <taxon>Alphaproteobacteria</taxon>
        <taxon>Hyphomicrobiales</taxon>
        <taxon>Xanthobacteraceae</taxon>
        <taxon>Labrys</taxon>
    </lineage>
</organism>
<dbReference type="PROSITE" id="PS51257">
    <property type="entry name" value="PROKAR_LIPOPROTEIN"/>
    <property type="match status" value="1"/>
</dbReference>
<sequence>MLERVATFIRQRPALKWVLLALFGVACVLLRGSQVYDFIWPRDKAVYPYHSADEANKAQQGAVALILATLDDERNECAKGNSKSCDEALNDERVACSMGDSKSCDLAKNLGKPDH</sequence>
<proteinExistence type="predicted"/>
<evidence type="ECO:0000313" key="1">
    <source>
        <dbReference type="EMBL" id="GLS18751.1"/>
    </source>
</evidence>